<proteinExistence type="predicted"/>
<organism evidence="1 2">
    <name type="scientific">Tanacetum coccineum</name>
    <dbReference type="NCBI Taxonomy" id="301880"/>
    <lineage>
        <taxon>Eukaryota</taxon>
        <taxon>Viridiplantae</taxon>
        <taxon>Streptophyta</taxon>
        <taxon>Embryophyta</taxon>
        <taxon>Tracheophyta</taxon>
        <taxon>Spermatophyta</taxon>
        <taxon>Magnoliopsida</taxon>
        <taxon>eudicotyledons</taxon>
        <taxon>Gunneridae</taxon>
        <taxon>Pentapetalae</taxon>
        <taxon>asterids</taxon>
        <taxon>campanulids</taxon>
        <taxon>Asterales</taxon>
        <taxon>Asteraceae</taxon>
        <taxon>Asteroideae</taxon>
        <taxon>Anthemideae</taxon>
        <taxon>Anthemidinae</taxon>
        <taxon>Tanacetum</taxon>
    </lineage>
</organism>
<accession>A0ABQ4XN24</accession>
<sequence>MATRKGKGVYNSMRRSVYYSYNPCTIPYFELQTKERTIQTLEDMLHACVIDFGNRWVRHLPLVEFSYNDNYHASIKASPFEALYGQKCRSPVYWAEVRQVQLTGPEMVQETTEKVIQIKQRMQATRDR</sequence>
<keyword evidence="2" id="KW-1185">Reference proteome</keyword>
<gene>
    <name evidence="1" type="ORF">Tco_0680784</name>
</gene>
<dbReference type="InterPro" id="IPR012337">
    <property type="entry name" value="RNaseH-like_sf"/>
</dbReference>
<dbReference type="PANTHER" id="PTHR45835:SF99">
    <property type="entry name" value="CHROMO DOMAIN-CONTAINING PROTEIN-RELATED"/>
    <property type="match status" value="1"/>
</dbReference>
<keyword evidence="1" id="KW-0808">Transferase</keyword>
<name>A0ABQ4XN24_9ASTR</name>
<dbReference type="SUPFAM" id="SSF53098">
    <property type="entry name" value="Ribonuclease H-like"/>
    <property type="match status" value="1"/>
</dbReference>
<dbReference type="GO" id="GO:0003964">
    <property type="term" value="F:RNA-directed DNA polymerase activity"/>
    <property type="evidence" value="ECO:0007669"/>
    <property type="project" value="UniProtKB-KW"/>
</dbReference>
<keyword evidence="1" id="KW-0695">RNA-directed DNA polymerase</keyword>
<dbReference type="Proteomes" id="UP001151760">
    <property type="component" value="Unassembled WGS sequence"/>
</dbReference>
<dbReference type="InterPro" id="IPR036397">
    <property type="entry name" value="RNaseH_sf"/>
</dbReference>
<keyword evidence="1" id="KW-0548">Nucleotidyltransferase</keyword>
<dbReference type="Gene3D" id="3.30.420.10">
    <property type="entry name" value="Ribonuclease H-like superfamily/Ribonuclease H"/>
    <property type="match status" value="1"/>
</dbReference>
<protein>
    <submittedName>
        <fullName evidence="1">Reverse transcriptase domain-containing protein</fullName>
    </submittedName>
</protein>
<comment type="caution">
    <text evidence="1">The sequence shown here is derived from an EMBL/GenBank/DDBJ whole genome shotgun (WGS) entry which is preliminary data.</text>
</comment>
<evidence type="ECO:0000313" key="2">
    <source>
        <dbReference type="Proteomes" id="UP001151760"/>
    </source>
</evidence>
<reference evidence="1" key="2">
    <citation type="submission" date="2022-01" db="EMBL/GenBank/DDBJ databases">
        <authorList>
            <person name="Yamashiro T."/>
            <person name="Shiraishi A."/>
            <person name="Satake H."/>
            <person name="Nakayama K."/>
        </authorList>
    </citation>
    <scope>NUCLEOTIDE SEQUENCE</scope>
</reference>
<evidence type="ECO:0000313" key="1">
    <source>
        <dbReference type="EMBL" id="GJS66220.1"/>
    </source>
</evidence>
<dbReference type="PANTHER" id="PTHR45835">
    <property type="entry name" value="YALI0A06105P"/>
    <property type="match status" value="1"/>
</dbReference>
<reference evidence="1" key="1">
    <citation type="journal article" date="2022" name="Int. J. Mol. Sci.">
        <title>Draft Genome of Tanacetum Coccineum: Genomic Comparison of Closely Related Tanacetum-Family Plants.</title>
        <authorList>
            <person name="Yamashiro T."/>
            <person name="Shiraishi A."/>
            <person name="Nakayama K."/>
            <person name="Satake H."/>
        </authorList>
    </citation>
    <scope>NUCLEOTIDE SEQUENCE</scope>
</reference>
<dbReference type="EMBL" id="BQNB010009633">
    <property type="protein sequence ID" value="GJS66220.1"/>
    <property type="molecule type" value="Genomic_DNA"/>
</dbReference>